<keyword evidence="2" id="KW-1185">Reference proteome</keyword>
<evidence type="ECO:0000313" key="1">
    <source>
        <dbReference type="EMBL" id="RVU46452.1"/>
    </source>
</evidence>
<protein>
    <recommendedName>
        <fullName evidence="3">Outer membrane protein assembly factor BamE</fullName>
    </recommendedName>
</protein>
<reference evidence="1 2" key="1">
    <citation type="submission" date="2019-01" db="EMBL/GenBank/DDBJ databases">
        <authorList>
            <person name="Chen W.-M."/>
        </authorList>
    </citation>
    <scope>NUCLEOTIDE SEQUENCE [LARGE SCALE GENOMIC DNA]</scope>
    <source>
        <strain evidence="1 2">KYPY4</strain>
    </source>
</reference>
<comment type="caution">
    <text evidence="1">The sequence shown here is derived from an EMBL/GenBank/DDBJ whole genome shotgun (WGS) entry which is preliminary data.</text>
</comment>
<organism evidence="1 2">
    <name type="scientific">Rubrivivax rivuli</name>
    <dbReference type="NCBI Taxonomy" id="1862385"/>
    <lineage>
        <taxon>Bacteria</taxon>
        <taxon>Pseudomonadati</taxon>
        <taxon>Pseudomonadota</taxon>
        <taxon>Betaproteobacteria</taxon>
        <taxon>Burkholderiales</taxon>
        <taxon>Sphaerotilaceae</taxon>
        <taxon>Rubrivivax</taxon>
    </lineage>
</organism>
<gene>
    <name evidence="1" type="ORF">EOE66_11535</name>
</gene>
<dbReference type="Proteomes" id="UP000285575">
    <property type="component" value="Unassembled WGS sequence"/>
</dbReference>
<sequence>MLFTLLLGACATLPPAAGTTRAQVLQLWGPPTAEHALPGGVQRLEYASGPYGRTTWMFDLDASGRLQQARQVLNEAEFQAVMALPGLRAAEVRQRLGTPGEVRPLGWRGGEVWGWRYPTNDCLWFEISFSAEGRVQGGGYGADPRCDTPADRD</sequence>
<evidence type="ECO:0008006" key="3">
    <source>
        <dbReference type="Google" id="ProtNLM"/>
    </source>
</evidence>
<dbReference type="EMBL" id="SACR01000003">
    <property type="protein sequence ID" value="RVU46452.1"/>
    <property type="molecule type" value="Genomic_DNA"/>
</dbReference>
<name>A0A437RI46_9BURK</name>
<proteinExistence type="predicted"/>
<accession>A0A437RI46</accession>
<dbReference type="AlphaFoldDB" id="A0A437RI46"/>
<evidence type="ECO:0000313" key="2">
    <source>
        <dbReference type="Proteomes" id="UP000285575"/>
    </source>
</evidence>